<dbReference type="AlphaFoldDB" id="A0A1Y6BG04"/>
<dbReference type="InterPro" id="IPR001932">
    <property type="entry name" value="PPM-type_phosphatase-like_dom"/>
</dbReference>
<dbReference type="Pfam" id="PF07228">
    <property type="entry name" value="SpoIIE"/>
    <property type="match status" value="1"/>
</dbReference>
<dbReference type="SUPFAM" id="SSF81606">
    <property type="entry name" value="PP2C-like"/>
    <property type="match status" value="1"/>
</dbReference>
<dbReference type="EMBL" id="FWZT01000003">
    <property type="protein sequence ID" value="SMF02379.1"/>
    <property type="molecule type" value="Genomic_DNA"/>
</dbReference>
<reference evidence="4" key="1">
    <citation type="submission" date="2017-04" db="EMBL/GenBank/DDBJ databases">
        <authorList>
            <person name="Varghese N."/>
            <person name="Submissions S."/>
        </authorList>
    </citation>
    <scope>NUCLEOTIDE SEQUENCE [LARGE SCALE GENOMIC DNA]</scope>
    <source>
        <strain evidence="4">RKEM611</strain>
    </source>
</reference>
<dbReference type="SMART" id="SM00331">
    <property type="entry name" value="PP2C_SIG"/>
    <property type="match status" value="1"/>
</dbReference>
<feature type="domain" description="PPM-type phosphatase" evidence="2">
    <location>
        <begin position="361"/>
        <end position="567"/>
    </location>
</feature>
<dbReference type="Gene3D" id="3.60.40.10">
    <property type="entry name" value="PPM-type phosphatase domain"/>
    <property type="match status" value="1"/>
</dbReference>
<accession>A0A1Y6BG04</accession>
<keyword evidence="1" id="KW-0378">Hydrolase</keyword>
<sequence length="586" mass="65684">MVWDHAEEELSLRGQKISDAILHDLRLITHSLEFLAITQEIRLGVSSLVFSGAARRVLERYQERYPMVTGIYLFDESANVVETIPEILSIEDSEYITNALASLPEGSREIFVDLMSNSDFSEILRELSSLNRVDRKSLSSSSHILVGKPVIGDKSRRVGFLVLVIPIEVLLQKHTPAFNQDRVLDIQKEEQTWYNSLLDTPPRITDDTWIKSITQLALADIAPDQPINIRLITAETKSSRYGEIFEDVQDIVVLVTLISLLTLALAFHLGRLIAKPLARIGDLVSAYKDANYSYRLPKMKFVEFSRLVDLLGDLGEAVRNSKTDLNRKLDERSEEIHRLQKKERDAAKAVQEALLRHPEIRSRVTITSCYRTAGFMGGDWYSYFEDTTKNRLVVMIGDVTGHDMSSALVTGAVAGASRAGLEVISDHENDHKNLLHQIADKFNQVVIDTGKCAGHLMTMTILCIDTLRHRCHYLNAGHTGIALKNKSGVRTIIKGGSPLGLFEQPNFGYCEFPLNVHDTLFLYTDGLLENASQAGSTISPRMLLKTLEDAADARSMIDAITGLTVRVWGDQKIEDDCTYLAIQYRP</sequence>
<protein>
    <submittedName>
        <fullName evidence="3">Serine phosphatase RsbU, regulator of sigma subunit</fullName>
    </submittedName>
</protein>
<dbReference type="GO" id="GO:0016791">
    <property type="term" value="F:phosphatase activity"/>
    <property type="evidence" value="ECO:0007669"/>
    <property type="project" value="TreeGrafter"/>
</dbReference>
<keyword evidence="4" id="KW-1185">Reference proteome</keyword>
<organism evidence="3 4">
    <name type="scientific">Pseudobacteriovorax antillogorgiicola</name>
    <dbReference type="NCBI Taxonomy" id="1513793"/>
    <lineage>
        <taxon>Bacteria</taxon>
        <taxon>Pseudomonadati</taxon>
        <taxon>Bdellovibrionota</taxon>
        <taxon>Oligoflexia</taxon>
        <taxon>Oligoflexales</taxon>
        <taxon>Pseudobacteriovoracaceae</taxon>
        <taxon>Pseudobacteriovorax</taxon>
    </lineage>
</organism>
<dbReference type="InterPro" id="IPR052016">
    <property type="entry name" value="Bact_Sigma-Reg"/>
</dbReference>
<evidence type="ECO:0000313" key="3">
    <source>
        <dbReference type="EMBL" id="SMF02379.1"/>
    </source>
</evidence>
<dbReference type="PANTHER" id="PTHR43156:SF2">
    <property type="entry name" value="STAGE II SPORULATION PROTEIN E"/>
    <property type="match status" value="1"/>
</dbReference>
<dbReference type="PANTHER" id="PTHR43156">
    <property type="entry name" value="STAGE II SPORULATION PROTEIN E-RELATED"/>
    <property type="match status" value="1"/>
</dbReference>
<proteinExistence type="predicted"/>
<evidence type="ECO:0000259" key="2">
    <source>
        <dbReference type="SMART" id="SM00331"/>
    </source>
</evidence>
<dbReference type="InterPro" id="IPR036457">
    <property type="entry name" value="PPM-type-like_dom_sf"/>
</dbReference>
<evidence type="ECO:0000313" key="4">
    <source>
        <dbReference type="Proteomes" id="UP000192907"/>
    </source>
</evidence>
<name>A0A1Y6BG04_9BACT</name>
<evidence type="ECO:0000256" key="1">
    <source>
        <dbReference type="ARBA" id="ARBA00022801"/>
    </source>
</evidence>
<dbReference type="Proteomes" id="UP000192907">
    <property type="component" value="Unassembled WGS sequence"/>
</dbReference>
<gene>
    <name evidence="3" type="ORF">SAMN06296036_103259</name>
</gene>
<dbReference type="STRING" id="1513793.SAMN06296036_103259"/>